<dbReference type="Proteomes" id="UP000326565">
    <property type="component" value="Unassembled WGS sequence"/>
</dbReference>
<keyword evidence="6" id="KW-1185">Reference proteome</keyword>
<dbReference type="GO" id="GO:0071949">
    <property type="term" value="F:FAD binding"/>
    <property type="evidence" value="ECO:0007669"/>
    <property type="project" value="InterPro"/>
</dbReference>
<comment type="similarity">
    <text evidence="1">Belongs to the oxygen-dependent FAD-linked oxidoreductase family.</text>
</comment>
<keyword evidence="2" id="KW-0560">Oxidoreductase</keyword>
<evidence type="ECO:0000313" key="6">
    <source>
        <dbReference type="Proteomes" id="UP000326565"/>
    </source>
</evidence>
<dbReference type="GO" id="GO:0016491">
    <property type="term" value="F:oxidoreductase activity"/>
    <property type="evidence" value="ECO:0007669"/>
    <property type="project" value="UniProtKB-KW"/>
</dbReference>
<evidence type="ECO:0000256" key="1">
    <source>
        <dbReference type="ARBA" id="ARBA00005466"/>
    </source>
</evidence>
<dbReference type="SUPFAM" id="SSF56176">
    <property type="entry name" value="FAD-binding/transporter-associated domain-like"/>
    <property type="match status" value="1"/>
</dbReference>
<evidence type="ECO:0000256" key="3">
    <source>
        <dbReference type="SAM" id="SignalP"/>
    </source>
</evidence>
<evidence type="ECO:0000259" key="4">
    <source>
        <dbReference type="PROSITE" id="PS51387"/>
    </source>
</evidence>
<dbReference type="Pfam" id="PF01565">
    <property type="entry name" value="FAD_binding_4"/>
    <property type="match status" value="1"/>
</dbReference>
<feature type="domain" description="FAD-binding PCMH-type" evidence="4">
    <location>
        <begin position="114"/>
        <end position="327"/>
    </location>
</feature>
<sequence>MKLFNWALPFISLTYANTDSSSCRCQPHESCWPSSQEWNTLNSSINGNLVAVQPVAAVCHEDGSNSSACQEVTASWKNSAWRAAQPGAVQWENWEALPERNETCYIESTRDIPCGQGQISLYSVLAKSAFDIQETVRFAKEHNLRLVIKNSGHDFLGRSSAPRSLQVFTNGMKDIRIIDDFRPAGAVEGKEEGPAVTIAAGVSLQELYAAVAAKNRAVVAGASYTVGAAGGARRSKRIPKQGPILSTFGVVVSVTLRTFDEVPVILTNFNVTTSMGDPRFWDAVVDFHAAIPSFNDATGGGYYWLAPNVQISENTSISAVTVMLVFTNQTDTKQIDKLYTPLISKLNCTAGVTTQYTSVSLPSVGYLFTKLFLSGISDDTGGISILGPRLFSRDLLVSSDGPGKLVSAMRSLRSGPGQAILGLLVAGGAVAKNTGQIDSALNPAWREAITHIVIPRGWNQTATLEEQEAVRKNLTEVEVPILRAVEGDDKMGAY</sequence>
<keyword evidence="3" id="KW-0732">Signal</keyword>
<dbReference type="InterPro" id="IPR006094">
    <property type="entry name" value="Oxid_FAD_bind_N"/>
</dbReference>
<dbReference type="InterPro" id="IPR016169">
    <property type="entry name" value="FAD-bd_PCMH_sub2"/>
</dbReference>
<proteinExistence type="inferred from homology"/>
<dbReference type="InterPro" id="IPR036318">
    <property type="entry name" value="FAD-bd_PCMH-like_sf"/>
</dbReference>
<feature type="chain" id="PRO_5024933764" description="FAD-binding PCMH-type domain-containing protein" evidence="3">
    <location>
        <begin position="17"/>
        <end position="494"/>
    </location>
</feature>
<dbReference type="InterPro" id="IPR050432">
    <property type="entry name" value="FAD-linked_Oxidoreductases_BP"/>
</dbReference>
<feature type="signal peptide" evidence="3">
    <location>
        <begin position="1"/>
        <end position="16"/>
    </location>
</feature>
<evidence type="ECO:0000313" key="5">
    <source>
        <dbReference type="EMBL" id="KAB8076665.1"/>
    </source>
</evidence>
<dbReference type="EMBL" id="ML732178">
    <property type="protein sequence ID" value="KAB8076665.1"/>
    <property type="molecule type" value="Genomic_DNA"/>
</dbReference>
<dbReference type="InterPro" id="IPR016166">
    <property type="entry name" value="FAD-bd_PCMH"/>
</dbReference>
<reference evidence="5 6" key="1">
    <citation type="submission" date="2019-04" db="EMBL/GenBank/DDBJ databases">
        <title>Friends and foes A comparative genomics study of 23 Aspergillus species from section Flavi.</title>
        <authorList>
            <consortium name="DOE Joint Genome Institute"/>
            <person name="Kjaerbolling I."/>
            <person name="Vesth T."/>
            <person name="Frisvad J.C."/>
            <person name="Nybo J.L."/>
            <person name="Theobald S."/>
            <person name="Kildgaard S."/>
            <person name="Isbrandt T."/>
            <person name="Kuo A."/>
            <person name="Sato A."/>
            <person name="Lyhne E.K."/>
            <person name="Kogle M.E."/>
            <person name="Wiebenga A."/>
            <person name="Kun R.S."/>
            <person name="Lubbers R.J."/>
            <person name="Makela M.R."/>
            <person name="Barry K."/>
            <person name="Chovatia M."/>
            <person name="Clum A."/>
            <person name="Daum C."/>
            <person name="Haridas S."/>
            <person name="He G."/>
            <person name="LaButti K."/>
            <person name="Lipzen A."/>
            <person name="Mondo S."/>
            <person name="Riley R."/>
            <person name="Salamov A."/>
            <person name="Simmons B.A."/>
            <person name="Magnuson J.K."/>
            <person name="Henrissat B."/>
            <person name="Mortensen U.H."/>
            <person name="Larsen T.O."/>
            <person name="Devries R.P."/>
            <person name="Grigoriev I.V."/>
            <person name="Machida M."/>
            <person name="Baker S.E."/>
            <person name="Andersen M.R."/>
        </authorList>
    </citation>
    <scope>NUCLEOTIDE SEQUENCE [LARGE SCALE GENOMIC DNA]</scope>
    <source>
        <strain evidence="5 6">CBS 151.66</strain>
    </source>
</reference>
<dbReference type="Gene3D" id="3.30.465.10">
    <property type="match status" value="1"/>
</dbReference>
<accession>A0A5N5X985</accession>
<dbReference type="PROSITE" id="PS51387">
    <property type="entry name" value="FAD_PCMH"/>
    <property type="match status" value="1"/>
</dbReference>
<dbReference type="AlphaFoldDB" id="A0A5N5X985"/>
<dbReference type="PANTHER" id="PTHR13878">
    <property type="entry name" value="GULONOLACTONE OXIDASE"/>
    <property type="match status" value="1"/>
</dbReference>
<organism evidence="5 6">
    <name type="scientific">Aspergillus leporis</name>
    <dbReference type="NCBI Taxonomy" id="41062"/>
    <lineage>
        <taxon>Eukaryota</taxon>
        <taxon>Fungi</taxon>
        <taxon>Dikarya</taxon>
        <taxon>Ascomycota</taxon>
        <taxon>Pezizomycotina</taxon>
        <taxon>Eurotiomycetes</taxon>
        <taxon>Eurotiomycetidae</taxon>
        <taxon>Eurotiales</taxon>
        <taxon>Aspergillaceae</taxon>
        <taxon>Aspergillus</taxon>
        <taxon>Aspergillus subgen. Circumdati</taxon>
    </lineage>
</organism>
<gene>
    <name evidence="5" type="ORF">BDV29DRAFT_154526</name>
</gene>
<dbReference type="OrthoDB" id="9983560at2759"/>
<name>A0A5N5X985_9EURO</name>
<dbReference type="PANTHER" id="PTHR13878:SF155">
    <property type="entry name" value="ALCOHOL OXIDASE, PUTATIVE (AFU_ORTHOLOGUE AFUA_4G00430)-RELATED"/>
    <property type="match status" value="1"/>
</dbReference>
<protein>
    <recommendedName>
        <fullName evidence="4">FAD-binding PCMH-type domain-containing protein</fullName>
    </recommendedName>
</protein>
<evidence type="ECO:0000256" key="2">
    <source>
        <dbReference type="ARBA" id="ARBA00023002"/>
    </source>
</evidence>